<reference evidence="2" key="1">
    <citation type="submission" date="2015-12" db="EMBL/GenBank/DDBJ databases">
        <title>De novo transcriptome assembly of four potential Pierce s Disease insect vectors from Arizona vineyards.</title>
        <authorList>
            <person name="Tassone E.E."/>
        </authorList>
    </citation>
    <scope>NUCLEOTIDE SEQUENCE</scope>
</reference>
<keyword evidence="1" id="KW-0472">Membrane</keyword>
<protein>
    <submittedName>
        <fullName evidence="2">Uncharacterized protein</fullName>
    </submittedName>
</protein>
<dbReference type="PANTHER" id="PTHR31061">
    <property type="entry name" value="LD22376P"/>
    <property type="match status" value="1"/>
</dbReference>
<feature type="transmembrane region" description="Helical" evidence="1">
    <location>
        <begin position="274"/>
        <end position="294"/>
    </location>
</feature>
<accession>A0A1B6E7A7</accession>
<feature type="transmembrane region" description="Helical" evidence="1">
    <location>
        <begin position="170"/>
        <end position="189"/>
    </location>
</feature>
<feature type="transmembrane region" description="Helical" evidence="1">
    <location>
        <begin position="419"/>
        <end position="442"/>
    </location>
</feature>
<dbReference type="PANTHER" id="PTHR31061:SF24">
    <property type="entry name" value="LD22376P"/>
    <property type="match status" value="1"/>
</dbReference>
<name>A0A1B6E7A7_9HEMI</name>
<proteinExistence type="predicted"/>
<feature type="transmembrane region" description="Helical" evidence="1">
    <location>
        <begin position="83"/>
        <end position="103"/>
    </location>
</feature>
<evidence type="ECO:0000313" key="2">
    <source>
        <dbReference type="EMBL" id="JAS33812.1"/>
    </source>
</evidence>
<feature type="transmembrane region" description="Helical" evidence="1">
    <location>
        <begin position="487"/>
        <end position="509"/>
    </location>
</feature>
<feature type="transmembrane region" description="Helical" evidence="1">
    <location>
        <begin position="359"/>
        <end position="381"/>
    </location>
</feature>
<dbReference type="AlphaFoldDB" id="A0A1B6E7A7"/>
<sequence length="517" mass="58737">DCKRCPFSQVADIINSRLLTVNTKYDVVWRLYDRSDNIIAINDNRSLICEITPKDLGEFGVYDLINYGSECQWIMAKKPVNTLLPLIFILGCILLLSTIYTMFGAPCKSYCMKIKSDKDEENNQQNIKRSRVRALDTFRGLCLTAMVFINDGAGHYWFLDHSTWDGLLPADLIFPWFMWIMGVCIPISIKSQLKKGIPRSTMFLNALQRSVILFLLGLMTNTAAAGPDLHSLRLFGVLQRFGFVYLVVSSLSIFMTHRHSIQCQGKISSMFKDLIALSSQWIFVLAILIIHSYLTFCMPVPGCPLGYLGAGGIQDGGLYSNCTGGVSRYIDTLLLGNSHMFQYPTASSVYRTTAFDPEGVFGCLLSIVQVFLGVQAGAILIHFHEIKAQIRRWTIWGLVCGILGVMLHIGGWIPINKNLWSLSFVFVTSSLAFFLFTGCYLLIDHNKWWSGAPFKYPGMNSTIVYVGHMICYQMFPWNWEITKMNTHFILTLESLWGTVLWIFISYRLYENQFFLSI</sequence>
<feature type="transmembrane region" description="Helical" evidence="1">
    <location>
        <begin position="138"/>
        <end position="158"/>
    </location>
</feature>
<feature type="non-terminal residue" evidence="2">
    <location>
        <position position="1"/>
    </location>
</feature>
<feature type="transmembrane region" description="Helical" evidence="1">
    <location>
        <begin position="454"/>
        <end position="475"/>
    </location>
</feature>
<feature type="transmembrane region" description="Helical" evidence="1">
    <location>
        <begin position="232"/>
        <end position="254"/>
    </location>
</feature>
<dbReference type="EMBL" id="GEDC01003486">
    <property type="protein sequence ID" value="JAS33812.1"/>
    <property type="molecule type" value="Transcribed_RNA"/>
</dbReference>
<gene>
    <name evidence="2" type="ORF">g.7355</name>
</gene>
<evidence type="ECO:0000256" key="1">
    <source>
        <dbReference type="SAM" id="Phobius"/>
    </source>
</evidence>
<feature type="transmembrane region" description="Helical" evidence="1">
    <location>
        <begin position="393"/>
        <end position="413"/>
    </location>
</feature>
<keyword evidence="1" id="KW-1133">Transmembrane helix</keyword>
<organism evidence="2">
    <name type="scientific">Clastoptera arizonana</name>
    <name type="common">Arizona spittle bug</name>
    <dbReference type="NCBI Taxonomy" id="38151"/>
    <lineage>
        <taxon>Eukaryota</taxon>
        <taxon>Metazoa</taxon>
        <taxon>Ecdysozoa</taxon>
        <taxon>Arthropoda</taxon>
        <taxon>Hexapoda</taxon>
        <taxon>Insecta</taxon>
        <taxon>Pterygota</taxon>
        <taxon>Neoptera</taxon>
        <taxon>Paraneoptera</taxon>
        <taxon>Hemiptera</taxon>
        <taxon>Auchenorrhyncha</taxon>
        <taxon>Cercopoidea</taxon>
        <taxon>Clastopteridae</taxon>
        <taxon>Clastoptera</taxon>
    </lineage>
</organism>
<keyword evidence="1" id="KW-0812">Transmembrane</keyword>